<dbReference type="PANTHER" id="PTHR42839">
    <property type="entry name" value="ISOCHORISMATE SYNTHASE ENTC"/>
    <property type="match status" value="1"/>
</dbReference>
<sequence>MSAVPLVVTSRRLPASEQTQTVAQLLRYADPHNPLVWVQSHAAAVGIGAAVTLQAAGPERFTQLQTQWEQLVAAAQISDEVQVPGSGLVAFGTIAYGDDSSSISLLVVPEIIVQRHHDEFFITTVQRSAAGQIPQPLPPLTATALDFATWRGCDLRPVGTTAQQQEYRTAAATLLQEITAGNVQKAVLSRQISAEISVTADLRIPLSRLAQQYSECAVFAIDGFLGASPETLARTIQGSVRTRVLAGTAPRDTTDATADAAAGDSLLHSAQITAEHEFAAASVIDALTPLVTELDTNTKPLVIGLPNVWHRATDINAKISGEISCLDLVAAMHPTAAVAGTPTTAAVPLLQRVESFDRGRYAGAVGWISAAGDGEWALALRCAQVSPLPGDPEAIMREDGSTTANGSANSAASSAATRTVTATAGGGLVAGSEITTEYAETVAKFAPIVAAFAP</sequence>
<keyword evidence="3" id="KW-0413">Isomerase</keyword>
<dbReference type="AlphaFoldDB" id="A0A840DEH1"/>
<name>A0A840DEH1_9MICO</name>
<dbReference type="SUPFAM" id="SSF56322">
    <property type="entry name" value="ADC synthase"/>
    <property type="match status" value="1"/>
</dbReference>
<reference evidence="3" key="1">
    <citation type="submission" date="2020-08" db="EMBL/GenBank/DDBJ databases">
        <title>Sequencing the genomes of 1000 actinobacteria strains.</title>
        <authorList>
            <person name="Klenk H.-P."/>
        </authorList>
    </citation>
    <scope>NUCLEOTIDE SEQUENCE [LARGE SCALE GENOMIC DNA]</scope>
    <source>
        <strain evidence="3">DSM 27064</strain>
    </source>
</reference>
<evidence type="ECO:0000259" key="2">
    <source>
        <dbReference type="Pfam" id="PF00425"/>
    </source>
</evidence>
<dbReference type="Pfam" id="PF00425">
    <property type="entry name" value="Chorismate_bind"/>
    <property type="match status" value="1"/>
</dbReference>
<dbReference type="RefSeq" id="WP_183304530.1">
    <property type="nucleotide sequence ID" value="NZ_JACIFD010000006.1"/>
</dbReference>
<organism evidence="3 4">
    <name type="scientific">Canibacter oris</name>
    <dbReference type="NCBI Taxonomy" id="1365628"/>
    <lineage>
        <taxon>Bacteria</taxon>
        <taxon>Bacillati</taxon>
        <taxon>Actinomycetota</taxon>
        <taxon>Actinomycetes</taxon>
        <taxon>Micrococcales</taxon>
        <taxon>Microbacteriaceae</taxon>
        <taxon>Canibacter</taxon>
    </lineage>
</organism>
<dbReference type="PANTHER" id="PTHR42839:SF2">
    <property type="entry name" value="ISOCHORISMATE SYNTHASE ENTC"/>
    <property type="match status" value="1"/>
</dbReference>
<dbReference type="GO" id="GO:0008909">
    <property type="term" value="F:isochorismate synthase activity"/>
    <property type="evidence" value="ECO:0007669"/>
    <property type="project" value="UniProtKB-EC"/>
</dbReference>
<dbReference type="InterPro" id="IPR015890">
    <property type="entry name" value="Chorismate_C"/>
</dbReference>
<evidence type="ECO:0000256" key="1">
    <source>
        <dbReference type="SAM" id="MobiDB-lite"/>
    </source>
</evidence>
<dbReference type="Proteomes" id="UP000571183">
    <property type="component" value="Unassembled WGS sequence"/>
</dbReference>
<dbReference type="EC" id="5.4.4.2" evidence="3"/>
<feature type="compositionally biased region" description="Low complexity" evidence="1">
    <location>
        <begin position="401"/>
        <end position="416"/>
    </location>
</feature>
<protein>
    <submittedName>
        <fullName evidence="3">Menaquinone-specific isochorismate synthase</fullName>
        <ecNumber evidence="3">5.4.4.2</ecNumber>
    </submittedName>
</protein>
<feature type="region of interest" description="Disordered" evidence="1">
    <location>
        <begin position="396"/>
        <end position="416"/>
    </location>
</feature>
<proteinExistence type="predicted"/>
<dbReference type="InterPro" id="IPR005801">
    <property type="entry name" value="ADC_synthase"/>
</dbReference>
<feature type="domain" description="Chorismate-utilising enzyme C-terminal" evidence="2">
    <location>
        <begin position="164"/>
        <end position="444"/>
    </location>
</feature>
<keyword evidence="4" id="KW-1185">Reference proteome</keyword>
<evidence type="ECO:0000313" key="4">
    <source>
        <dbReference type="Proteomes" id="UP000571183"/>
    </source>
</evidence>
<evidence type="ECO:0000313" key="3">
    <source>
        <dbReference type="EMBL" id="MBB4071464.1"/>
    </source>
</evidence>
<dbReference type="EMBL" id="JACIFD010000006">
    <property type="protein sequence ID" value="MBB4071464.1"/>
    <property type="molecule type" value="Genomic_DNA"/>
</dbReference>
<accession>A0A840DEH1</accession>
<comment type="caution">
    <text evidence="3">The sequence shown here is derived from an EMBL/GenBank/DDBJ whole genome shotgun (WGS) entry which is preliminary data.</text>
</comment>
<dbReference type="Gene3D" id="3.60.120.10">
    <property type="entry name" value="Anthranilate synthase"/>
    <property type="match status" value="1"/>
</dbReference>
<gene>
    <name evidence="3" type="ORF">F5897_000768</name>
</gene>